<evidence type="ECO:0000313" key="2">
    <source>
        <dbReference type="Proteomes" id="UP001209730"/>
    </source>
</evidence>
<dbReference type="RefSeq" id="WP_266065611.1">
    <property type="nucleotide sequence ID" value="NZ_JAPHQB010000001.1"/>
</dbReference>
<accession>A0AB35HTD3</accession>
<protein>
    <submittedName>
        <fullName evidence="1">Uncharacterized protein</fullName>
    </submittedName>
</protein>
<dbReference type="AlphaFoldDB" id="A0AB35HTD3"/>
<proteinExistence type="predicted"/>
<reference evidence="1" key="1">
    <citation type="submission" date="2022-11" db="EMBL/GenBank/DDBJ databases">
        <title>Chitin-degrading and fungicidal potential of chitinolytic bacterial strains from marine environment of the Pacific Ocean regions.</title>
        <authorList>
            <person name="Pentekhina I."/>
            <person name="Nedashkovskaya O."/>
            <person name="Seitkalieva A."/>
            <person name="Podvolotskaya A."/>
            <person name="Tekutyeva L."/>
            <person name="Balabanova L."/>
        </authorList>
    </citation>
    <scope>NUCLEOTIDE SEQUENCE</scope>
    <source>
        <strain evidence="1">KMM 6838</strain>
    </source>
</reference>
<sequence length="126" mass="14967">MKIDSIWIAFIKIRPLPNCDFDFDGGDFFFCEAYVPIYQSERPQHIFEEIIRKSKEKLQDKNLEIVDIFMITRFDQSQWEVEGNSGNNPHELAKLAKESNNIVFSGFRSEEIEEETKYIHRIINMD</sequence>
<gene>
    <name evidence="1" type="ORF">OQJ68_01190</name>
</gene>
<organism evidence="1 2">
    <name type="scientific">Microbulbifer thermotolerans</name>
    <dbReference type="NCBI Taxonomy" id="252514"/>
    <lineage>
        <taxon>Bacteria</taxon>
        <taxon>Pseudomonadati</taxon>
        <taxon>Pseudomonadota</taxon>
        <taxon>Gammaproteobacteria</taxon>
        <taxon>Cellvibrionales</taxon>
        <taxon>Microbulbiferaceae</taxon>
        <taxon>Microbulbifer</taxon>
    </lineage>
</organism>
<dbReference type="EMBL" id="JAPHQB010000001">
    <property type="protein sequence ID" value="MCX2800395.1"/>
    <property type="molecule type" value="Genomic_DNA"/>
</dbReference>
<name>A0AB35HTD3_MICTH</name>
<dbReference type="Proteomes" id="UP001209730">
    <property type="component" value="Unassembled WGS sequence"/>
</dbReference>
<comment type="caution">
    <text evidence="1">The sequence shown here is derived from an EMBL/GenBank/DDBJ whole genome shotgun (WGS) entry which is preliminary data.</text>
</comment>
<evidence type="ECO:0000313" key="1">
    <source>
        <dbReference type="EMBL" id="MCX2800395.1"/>
    </source>
</evidence>